<protein>
    <submittedName>
        <fullName evidence="1">Uncharacterized protein</fullName>
    </submittedName>
</protein>
<comment type="caution">
    <text evidence="1">The sequence shown here is derived from an EMBL/GenBank/DDBJ whole genome shotgun (WGS) entry which is preliminary data.</text>
</comment>
<reference evidence="1" key="1">
    <citation type="submission" date="2020-08" db="EMBL/GenBank/DDBJ databases">
        <title>Multicomponent nature underlies the extraordinary mechanical properties of spider dragline silk.</title>
        <authorList>
            <person name="Kono N."/>
            <person name="Nakamura H."/>
            <person name="Mori M."/>
            <person name="Yoshida Y."/>
            <person name="Ohtoshi R."/>
            <person name="Malay A.D."/>
            <person name="Moran D.A.P."/>
            <person name="Tomita M."/>
            <person name="Numata K."/>
            <person name="Arakawa K."/>
        </authorList>
    </citation>
    <scope>NUCLEOTIDE SEQUENCE</scope>
</reference>
<sequence>MKNAVSGRTKTDLVRPCTMNLKGNYGRWRAGRTQEKYGDFLTPLVESCLPEEILMAWERKRNTETDAKGSRTLEHLMTFLRLEVQGEEMVQLAKSGFGTPIRKRDSPTERVKPTELMTASALASSEKSSAKIIELIPGRDGEIRTVRLKTQHGTVIRRATYLPFGSTSDC</sequence>
<evidence type="ECO:0000313" key="2">
    <source>
        <dbReference type="Proteomes" id="UP000887159"/>
    </source>
</evidence>
<organism evidence="1 2">
    <name type="scientific">Trichonephila clavipes</name>
    <name type="common">Golden silk orbweaver</name>
    <name type="synonym">Nephila clavipes</name>
    <dbReference type="NCBI Taxonomy" id="2585209"/>
    <lineage>
        <taxon>Eukaryota</taxon>
        <taxon>Metazoa</taxon>
        <taxon>Ecdysozoa</taxon>
        <taxon>Arthropoda</taxon>
        <taxon>Chelicerata</taxon>
        <taxon>Arachnida</taxon>
        <taxon>Araneae</taxon>
        <taxon>Araneomorphae</taxon>
        <taxon>Entelegynae</taxon>
        <taxon>Araneoidea</taxon>
        <taxon>Nephilidae</taxon>
        <taxon>Trichonephila</taxon>
    </lineage>
</organism>
<dbReference type="EMBL" id="BMAU01021143">
    <property type="protein sequence ID" value="GFX92259.1"/>
    <property type="molecule type" value="Genomic_DNA"/>
</dbReference>
<proteinExistence type="predicted"/>
<dbReference type="Proteomes" id="UP000887159">
    <property type="component" value="Unassembled WGS sequence"/>
</dbReference>
<evidence type="ECO:0000313" key="1">
    <source>
        <dbReference type="EMBL" id="GFX92259.1"/>
    </source>
</evidence>
<name>A0A8X6RHC2_TRICX</name>
<keyword evidence="2" id="KW-1185">Reference proteome</keyword>
<gene>
    <name evidence="1" type="primary">AVEN_135914_1</name>
    <name evidence="1" type="ORF">TNCV_4358311</name>
</gene>
<accession>A0A8X6RHC2</accession>
<dbReference type="AlphaFoldDB" id="A0A8X6RHC2"/>